<organism evidence="2 3">
    <name type="scientific">Daphnia magna</name>
    <dbReference type="NCBI Taxonomy" id="35525"/>
    <lineage>
        <taxon>Eukaryota</taxon>
        <taxon>Metazoa</taxon>
        <taxon>Ecdysozoa</taxon>
        <taxon>Arthropoda</taxon>
        <taxon>Crustacea</taxon>
        <taxon>Branchiopoda</taxon>
        <taxon>Diplostraca</taxon>
        <taxon>Cladocera</taxon>
        <taxon>Anomopoda</taxon>
        <taxon>Daphniidae</taxon>
        <taxon>Daphnia</taxon>
    </lineage>
</organism>
<accession>A0ABQ9ZAY1</accession>
<evidence type="ECO:0000313" key="2">
    <source>
        <dbReference type="EMBL" id="KAK4010051.1"/>
    </source>
</evidence>
<proteinExistence type="predicted"/>
<reference evidence="2 3" key="1">
    <citation type="journal article" date="2023" name="Nucleic Acids Res.">
        <title>The hologenome of Daphnia magna reveals possible DNA methylation and microbiome-mediated evolution of the host genome.</title>
        <authorList>
            <person name="Chaturvedi A."/>
            <person name="Li X."/>
            <person name="Dhandapani V."/>
            <person name="Marshall H."/>
            <person name="Kissane S."/>
            <person name="Cuenca-Cambronero M."/>
            <person name="Asole G."/>
            <person name="Calvet F."/>
            <person name="Ruiz-Romero M."/>
            <person name="Marangio P."/>
            <person name="Guigo R."/>
            <person name="Rago D."/>
            <person name="Mirbahai L."/>
            <person name="Eastwood N."/>
            <person name="Colbourne J.K."/>
            <person name="Zhou J."/>
            <person name="Mallon E."/>
            <person name="Orsini L."/>
        </authorList>
    </citation>
    <scope>NUCLEOTIDE SEQUENCE [LARGE SCALE GENOMIC DNA]</scope>
    <source>
        <strain evidence="2">LRV0_1</strain>
    </source>
</reference>
<keyword evidence="3" id="KW-1185">Reference proteome</keyword>
<gene>
    <name evidence="2" type="ORF">OUZ56_019195</name>
</gene>
<dbReference type="EMBL" id="JAOYFB010000003">
    <property type="protein sequence ID" value="KAK4010051.1"/>
    <property type="molecule type" value="Genomic_DNA"/>
</dbReference>
<dbReference type="Proteomes" id="UP001234178">
    <property type="component" value="Unassembled WGS sequence"/>
</dbReference>
<sequence>MTAGKEEEEEKRKFIYLSLRCDEDAALASSAESGACRTGNPSRPAPDDNDILRSSCVSSCERKFLDGDNQKHLSARKQFFFVLLSGLLWK</sequence>
<name>A0ABQ9ZAY1_9CRUS</name>
<comment type="caution">
    <text evidence="2">The sequence shown here is derived from an EMBL/GenBank/DDBJ whole genome shotgun (WGS) entry which is preliminary data.</text>
</comment>
<protein>
    <submittedName>
        <fullName evidence="2">Uncharacterized protein</fullName>
    </submittedName>
</protein>
<evidence type="ECO:0000313" key="3">
    <source>
        <dbReference type="Proteomes" id="UP001234178"/>
    </source>
</evidence>
<evidence type="ECO:0000256" key="1">
    <source>
        <dbReference type="SAM" id="MobiDB-lite"/>
    </source>
</evidence>
<feature type="region of interest" description="Disordered" evidence="1">
    <location>
        <begin position="31"/>
        <end position="50"/>
    </location>
</feature>